<dbReference type="GO" id="GO:0005886">
    <property type="term" value="C:plasma membrane"/>
    <property type="evidence" value="ECO:0007669"/>
    <property type="project" value="TreeGrafter"/>
</dbReference>
<feature type="domain" description="4Fe-4S ferredoxin-type" evidence="8">
    <location>
        <begin position="214"/>
        <end position="242"/>
    </location>
</feature>
<evidence type="ECO:0000259" key="8">
    <source>
        <dbReference type="PROSITE" id="PS51379"/>
    </source>
</evidence>
<feature type="domain" description="4Fe-4S ferredoxin-type" evidence="8">
    <location>
        <begin position="245"/>
        <end position="270"/>
    </location>
</feature>
<dbReference type="InterPro" id="IPR051684">
    <property type="entry name" value="Electron_Trans/Redox"/>
</dbReference>
<sequence>MFIPIGLSISIGLFIDSNNKIKNKGLGRKIGLSLVALDLLIFLGIMQHENLQIEETVFYFAYFINTGLFTRVLVHYAIAKVFGPLIWGRGYCGWGCYTAALLEWLPIKENKTIPKKYTYIRIVVLILSLLIPFIFIKNGYDYVNRHIFSPLSSSESLPFQPYKVDQFIWFLAGNIVYYIIGIMLAIIFKKKRAFCKIWCPVALVMKLQSRISLIKIAPSGNKCIECGNCNEKCPMDIDVRNYIKNGKKILSSECILCGTCVNICPAKAIK</sequence>
<evidence type="ECO:0000256" key="2">
    <source>
        <dbReference type="ARBA" id="ARBA00022485"/>
    </source>
</evidence>
<keyword evidence="2" id="KW-0004">4Fe-4S</keyword>
<dbReference type="SUPFAM" id="SSF54862">
    <property type="entry name" value="4Fe-4S ferredoxins"/>
    <property type="match status" value="1"/>
</dbReference>
<dbReference type="Proteomes" id="UP000009223">
    <property type="component" value="Chromosome"/>
</dbReference>
<feature type="transmembrane region" description="Helical" evidence="7">
    <location>
        <begin position="57"/>
        <end position="79"/>
    </location>
</feature>
<keyword evidence="4" id="KW-0249">Electron transport</keyword>
<accession>F5YPL5</accession>
<dbReference type="STRING" id="545694.TREPR_3830"/>
<dbReference type="AlphaFoldDB" id="F5YPL5"/>
<keyword evidence="7" id="KW-0812">Transmembrane</keyword>
<evidence type="ECO:0000256" key="6">
    <source>
        <dbReference type="ARBA" id="ARBA00023014"/>
    </source>
</evidence>
<evidence type="ECO:0000256" key="1">
    <source>
        <dbReference type="ARBA" id="ARBA00022448"/>
    </source>
</evidence>
<reference evidence="10" key="1">
    <citation type="submission" date="2009-12" db="EMBL/GenBank/DDBJ databases">
        <title>Complete sequence of Treponema primitia strain ZAS-2.</title>
        <authorList>
            <person name="Tetu S.G."/>
            <person name="Matson E."/>
            <person name="Ren Q."/>
            <person name="Seshadri R."/>
            <person name="Elbourne L."/>
            <person name="Hassan K.A."/>
            <person name="Durkin A."/>
            <person name="Radune D."/>
            <person name="Mohamoud Y."/>
            <person name="Shay R."/>
            <person name="Jin S."/>
            <person name="Zhang X."/>
            <person name="Lucey K."/>
            <person name="Ballor N.R."/>
            <person name="Ottesen E."/>
            <person name="Rosenthal R."/>
            <person name="Allen A."/>
            <person name="Leadbetter J.R."/>
            <person name="Paulsen I.T."/>
        </authorList>
    </citation>
    <scope>NUCLEOTIDE SEQUENCE [LARGE SCALE GENOMIC DNA]</scope>
    <source>
        <strain evidence="10">ATCC BAA-887 / DSM 12427 / ZAS-2</strain>
    </source>
</reference>
<dbReference type="eggNOG" id="COG0348">
    <property type="taxonomic scope" value="Bacteria"/>
</dbReference>
<keyword evidence="7" id="KW-1133">Transmembrane helix</keyword>
<organism evidence="9 10">
    <name type="scientific">Treponema primitia (strain ATCC BAA-887 / DSM 12427 / ZAS-2)</name>
    <dbReference type="NCBI Taxonomy" id="545694"/>
    <lineage>
        <taxon>Bacteria</taxon>
        <taxon>Pseudomonadati</taxon>
        <taxon>Spirochaetota</taxon>
        <taxon>Spirochaetia</taxon>
        <taxon>Spirochaetales</taxon>
        <taxon>Treponemataceae</taxon>
        <taxon>Treponema</taxon>
    </lineage>
</organism>
<protein>
    <submittedName>
        <fullName evidence="9">4Fe-4S ferredoxin iron-sulfur binding domain protein</fullName>
    </submittedName>
</protein>
<evidence type="ECO:0000313" key="10">
    <source>
        <dbReference type="Proteomes" id="UP000009223"/>
    </source>
</evidence>
<keyword evidence="10" id="KW-1185">Reference proteome</keyword>
<dbReference type="Pfam" id="PF12801">
    <property type="entry name" value="Fer4_5"/>
    <property type="match status" value="2"/>
</dbReference>
<feature type="transmembrane region" description="Helical" evidence="7">
    <location>
        <begin position="26"/>
        <end position="45"/>
    </location>
</feature>
<keyword evidence="5" id="KW-0408">Iron</keyword>
<dbReference type="Pfam" id="PF13237">
    <property type="entry name" value="Fer4_10"/>
    <property type="match status" value="1"/>
</dbReference>
<dbReference type="InterPro" id="IPR017896">
    <property type="entry name" value="4Fe4S_Fe-S-bd"/>
</dbReference>
<keyword evidence="1" id="KW-0813">Transport</keyword>
<dbReference type="PROSITE" id="PS51379">
    <property type="entry name" value="4FE4S_FER_2"/>
    <property type="match status" value="2"/>
</dbReference>
<dbReference type="HOGENOM" id="CLU_067085_0_0_12"/>
<gene>
    <name evidence="9" type="ordered locus">TREPR_3830</name>
</gene>
<dbReference type="PANTHER" id="PTHR30176">
    <property type="entry name" value="FERREDOXIN-TYPE PROTEIN NAPH"/>
    <property type="match status" value="1"/>
</dbReference>
<name>F5YPL5_TREPZ</name>
<evidence type="ECO:0000313" key="9">
    <source>
        <dbReference type="EMBL" id="AEF85704.1"/>
    </source>
</evidence>
<feature type="transmembrane region" description="Helical" evidence="7">
    <location>
        <begin position="167"/>
        <end position="188"/>
    </location>
</feature>
<proteinExistence type="predicted"/>
<evidence type="ECO:0000256" key="4">
    <source>
        <dbReference type="ARBA" id="ARBA00022982"/>
    </source>
</evidence>
<reference evidence="9 10" key="2">
    <citation type="journal article" date="2011" name="ISME J.">
        <title>RNA-seq reveals cooperative metabolic interactions between two termite-gut spirochete species in co-culture.</title>
        <authorList>
            <person name="Rosenthal A.Z."/>
            <person name="Matson E.G."/>
            <person name="Eldar A."/>
            <person name="Leadbetter J.R."/>
        </authorList>
    </citation>
    <scope>NUCLEOTIDE SEQUENCE [LARGE SCALE GENOMIC DNA]</scope>
    <source>
        <strain evidence="10">ATCC BAA-887 / DSM 12427 / ZAS-2</strain>
    </source>
</reference>
<dbReference type="GO" id="GO:0046872">
    <property type="term" value="F:metal ion binding"/>
    <property type="evidence" value="ECO:0007669"/>
    <property type="project" value="UniProtKB-KW"/>
</dbReference>
<dbReference type="KEGG" id="tpi:TREPR_3830"/>
<evidence type="ECO:0000256" key="5">
    <source>
        <dbReference type="ARBA" id="ARBA00023004"/>
    </source>
</evidence>
<evidence type="ECO:0000256" key="7">
    <source>
        <dbReference type="SAM" id="Phobius"/>
    </source>
</evidence>
<feature type="transmembrane region" description="Helical" evidence="7">
    <location>
        <begin position="117"/>
        <end position="136"/>
    </location>
</feature>
<evidence type="ECO:0000256" key="3">
    <source>
        <dbReference type="ARBA" id="ARBA00022723"/>
    </source>
</evidence>
<dbReference type="Gene3D" id="3.30.70.20">
    <property type="match status" value="1"/>
</dbReference>
<keyword evidence="7" id="KW-0472">Membrane</keyword>
<dbReference type="GO" id="GO:0051539">
    <property type="term" value="F:4 iron, 4 sulfur cluster binding"/>
    <property type="evidence" value="ECO:0007669"/>
    <property type="project" value="UniProtKB-KW"/>
</dbReference>
<dbReference type="PROSITE" id="PS00198">
    <property type="entry name" value="4FE4S_FER_1"/>
    <property type="match status" value="1"/>
</dbReference>
<dbReference type="InterPro" id="IPR017900">
    <property type="entry name" value="4Fe4S_Fe_S_CS"/>
</dbReference>
<dbReference type="EMBL" id="CP001843">
    <property type="protein sequence ID" value="AEF85704.1"/>
    <property type="molecule type" value="Genomic_DNA"/>
</dbReference>
<keyword evidence="3" id="KW-0479">Metal-binding</keyword>
<keyword evidence="6" id="KW-0411">Iron-sulfur</keyword>
<dbReference type="PANTHER" id="PTHR30176:SF3">
    <property type="entry name" value="FERREDOXIN-TYPE PROTEIN NAPH"/>
    <property type="match status" value="1"/>
</dbReference>